<reference evidence="3" key="2">
    <citation type="journal article" date="2021" name="PeerJ">
        <title>Extensive microbial diversity within the chicken gut microbiome revealed by metagenomics and culture.</title>
        <authorList>
            <person name="Gilroy R."/>
            <person name="Ravi A."/>
            <person name="Getino M."/>
            <person name="Pursley I."/>
            <person name="Horton D.L."/>
            <person name="Alikhan N.F."/>
            <person name="Baker D."/>
            <person name="Gharbi K."/>
            <person name="Hall N."/>
            <person name="Watson M."/>
            <person name="Adriaenssens E.M."/>
            <person name="Foster-Nyarko E."/>
            <person name="Jarju S."/>
            <person name="Secka A."/>
            <person name="Antonio M."/>
            <person name="Oren A."/>
            <person name="Chaudhuri R.R."/>
            <person name="La Ragione R."/>
            <person name="Hildebrand F."/>
            <person name="Pallen M.J."/>
        </authorList>
    </citation>
    <scope>NUCLEOTIDE SEQUENCE</scope>
    <source>
        <strain evidence="3">USAMLcec3-3695</strain>
    </source>
</reference>
<gene>
    <name evidence="3" type="ORF">IAA61_07610</name>
</gene>
<keyword evidence="1" id="KW-1133">Transmembrane helix</keyword>
<feature type="transmembrane region" description="Helical" evidence="1">
    <location>
        <begin position="95"/>
        <end position="117"/>
    </location>
</feature>
<feature type="transmembrane region" description="Helical" evidence="1">
    <location>
        <begin position="50"/>
        <end position="83"/>
    </location>
</feature>
<organism evidence="3 4">
    <name type="scientific">Candidatus Ornithomonoglobus merdipullorum</name>
    <dbReference type="NCBI Taxonomy" id="2840895"/>
    <lineage>
        <taxon>Bacteria</taxon>
        <taxon>Bacillati</taxon>
        <taxon>Bacillota</taxon>
        <taxon>Clostridia</taxon>
        <taxon>Candidatus Ornithomonoglobus</taxon>
    </lineage>
</organism>
<reference evidence="3" key="1">
    <citation type="submission" date="2020-10" db="EMBL/GenBank/DDBJ databases">
        <authorList>
            <person name="Gilroy R."/>
        </authorList>
    </citation>
    <scope>NUCLEOTIDE SEQUENCE</scope>
    <source>
        <strain evidence="3">USAMLcec3-3695</strain>
    </source>
</reference>
<proteinExistence type="predicted"/>
<dbReference type="AlphaFoldDB" id="A0A9D1MCI1"/>
<dbReference type="EMBL" id="DVNB01000081">
    <property type="protein sequence ID" value="HIU57660.1"/>
    <property type="molecule type" value="Genomic_DNA"/>
</dbReference>
<dbReference type="Proteomes" id="UP000824109">
    <property type="component" value="Unassembled WGS sequence"/>
</dbReference>
<comment type="caution">
    <text evidence="3">The sequence shown here is derived from an EMBL/GenBank/DDBJ whole genome shotgun (WGS) entry which is preliminary data.</text>
</comment>
<keyword evidence="1" id="KW-0472">Membrane</keyword>
<evidence type="ECO:0000256" key="1">
    <source>
        <dbReference type="SAM" id="Phobius"/>
    </source>
</evidence>
<protein>
    <submittedName>
        <fullName evidence="3">Zinc ribbon domain-containing protein</fullName>
    </submittedName>
</protein>
<dbReference type="InterPro" id="IPR026870">
    <property type="entry name" value="Zinc_ribbon_dom"/>
</dbReference>
<keyword evidence="1" id="KW-0812">Transmembrane</keyword>
<evidence type="ECO:0000313" key="4">
    <source>
        <dbReference type="Proteomes" id="UP000824109"/>
    </source>
</evidence>
<sequence>MTMKYCTNCGSPLDDNAAVCDKCGKPLNNVDAPQQAAPTTPAEKVSAFGIIAFILSIIGFMTGFLRIGVAFDVVAIILAIIVLIKSKRKPTKKGLPIAGISVAAVSLIFMAIIYGGISINNWNKVKNVEEQIDNIGQVTINSKDFITAAEEGYNKLSDEQKEKVDNYDVLTTARANYNEIQRADMLEKARLTNVATLPDEVDNNFNVVQQEYNGKIVAFGSYVIDINDNNIDCTFTWGANVNYIFASQGIYGYKEAADAHAYFVDSNVLYNLNKGDNILIMGRLEVLGQYNYVINDAYLLTQDEYDLIQNKTNAEIASGSE</sequence>
<evidence type="ECO:0000313" key="3">
    <source>
        <dbReference type="EMBL" id="HIU57660.1"/>
    </source>
</evidence>
<accession>A0A9D1MCI1</accession>
<dbReference type="Pfam" id="PF13240">
    <property type="entry name" value="Zn_Ribbon_1"/>
    <property type="match status" value="1"/>
</dbReference>
<feature type="domain" description="Zinc-ribbon" evidence="2">
    <location>
        <begin position="5"/>
        <end position="27"/>
    </location>
</feature>
<name>A0A9D1MCI1_9FIRM</name>
<evidence type="ECO:0000259" key="2">
    <source>
        <dbReference type="Pfam" id="PF13240"/>
    </source>
</evidence>